<dbReference type="Gene3D" id="1.25.40.10">
    <property type="entry name" value="Tetratricopeptide repeat domain"/>
    <property type="match status" value="3"/>
</dbReference>
<evidence type="ECO:0008006" key="4">
    <source>
        <dbReference type="Google" id="ProtNLM"/>
    </source>
</evidence>
<dbReference type="OrthoDB" id="163107at2"/>
<dbReference type="Proteomes" id="UP000321577">
    <property type="component" value="Unassembled WGS sequence"/>
</dbReference>
<dbReference type="InterPro" id="IPR053137">
    <property type="entry name" value="NLR-like"/>
</dbReference>
<dbReference type="EMBL" id="BKAG01000021">
    <property type="protein sequence ID" value="GEP43781.1"/>
    <property type="molecule type" value="Genomic_DNA"/>
</dbReference>
<dbReference type="InterPro" id="IPR011990">
    <property type="entry name" value="TPR-like_helical_dom_sf"/>
</dbReference>
<dbReference type="AlphaFoldDB" id="A0A512MBQ4"/>
<gene>
    <name evidence="2" type="ORF">BGE01nite_30720</name>
</gene>
<feature type="compositionally biased region" description="Low complexity" evidence="1">
    <location>
        <begin position="678"/>
        <end position="699"/>
    </location>
</feature>
<keyword evidence="3" id="KW-1185">Reference proteome</keyword>
<proteinExistence type="predicted"/>
<dbReference type="PANTHER" id="PTHR46082:SF6">
    <property type="entry name" value="AAA+ ATPASE DOMAIN-CONTAINING PROTEIN-RELATED"/>
    <property type="match status" value="1"/>
</dbReference>
<feature type="region of interest" description="Disordered" evidence="1">
    <location>
        <begin position="671"/>
        <end position="715"/>
    </location>
</feature>
<dbReference type="SUPFAM" id="SSF48452">
    <property type="entry name" value="TPR-like"/>
    <property type="match status" value="2"/>
</dbReference>
<reference evidence="2 3" key="1">
    <citation type="submission" date="2019-07" db="EMBL/GenBank/DDBJ databases">
        <title>Whole genome shotgun sequence of Brevifollis gellanilyticus NBRC 108608.</title>
        <authorList>
            <person name="Hosoyama A."/>
            <person name="Uohara A."/>
            <person name="Ohji S."/>
            <person name="Ichikawa N."/>
        </authorList>
    </citation>
    <scope>NUCLEOTIDE SEQUENCE [LARGE SCALE GENOMIC DNA]</scope>
    <source>
        <strain evidence="2 3">NBRC 108608</strain>
    </source>
</reference>
<evidence type="ECO:0000313" key="2">
    <source>
        <dbReference type="EMBL" id="GEP43781.1"/>
    </source>
</evidence>
<evidence type="ECO:0000256" key="1">
    <source>
        <dbReference type="SAM" id="MobiDB-lite"/>
    </source>
</evidence>
<dbReference type="PANTHER" id="PTHR46082">
    <property type="entry name" value="ATP/GTP-BINDING PROTEIN-RELATED"/>
    <property type="match status" value="1"/>
</dbReference>
<accession>A0A512MBQ4</accession>
<comment type="caution">
    <text evidence="2">The sequence shown here is derived from an EMBL/GenBank/DDBJ whole genome shotgun (WGS) entry which is preliminary data.</text>
</comment>
<sequence length="715" mass="78215">MLVFTSPMVLSLRASHVILTFFLLGLMTLSGMAEDMDCLREFPALYSLQTGETGENRDQRAARTQALIGIHLHMTPEDVGKALSAVLKNVRQKSDGVAKVDHARARFVEGVYEQALTLALEAGDQAHRAASRRPESIIEALQLAAFAALELSRFEDAVKYLSVALGETSADRDLKLWTQLQSATARAYGGMKMDKDQEQTMRLIYTEHERIRGERDPETIKHHSAYAGLLYQNGRDADAERETRDVLKVTEIVHGPMHEQTQILRKNLARVLEVNGRAAEGEALRRKVVVVQMETLGEGAAGTLRSREQLVKNLFEQKKFGEAESEALILVKSSSKVNGPDSAITLAARISAALAAFEQGHHEQALGELEALQTDCVRVFGEEHVDSLRVRHAMGTCLNALKRYEHAEAILADVFEIRKRILPAEDLNTLETQHQWSIALLRQNKLKSALVEIRIVANSYKRLLKEGDPRLAAIDNSASEFMQLEAGRKILIEEQAAPVEAKARQLGENHVDVLNMRAALAGYLSGIGEAKASHAEYEKVLAGCLQTLGKKHLGTVDVMQKVAAGQQALGLYAEAEKNYRQVLALRSALVKPGDVSLQETRYQLGVCLGQGGKLKESQELVESSYMAVKDRKDVNPAYVAQMKGTLDQLRQLRVPVPLELNVPGTLQQPVSMSGADKAAPPLIGAPGAAGAGVPSADPASLIPSGTIQKPVEYKP</sequence>
<organism evidence="2 3">
    <name type="scientific">Brevifollis gellanilyticus</name>
    <dbReference type="NCBI Taxonomy" id="748831"/>
    <lineage>
        <taxon>Bacteria</taxon>
        <taxon>Pseudomonadati</taxon>
        <taxon>Verrucomicrobiota</taxon>
        <taxon>Verrucomicrobiia</taxon>
        <taxon>Verrucomicrobiales</taxon>
        <taxon>Verrucomicrobiaceae</taxon>
    </lineage>
</organism>
<protein>
    <recommendedName>
        <fullName evidence="4">MalT-like TPR region domain-containing protein</fullName>
    </recommendedName>
</protein>
<name>A0A512MBQ4_9BACT</name>
<evidence type="ECO:0000313" key="3">
    <source>
        <dbReference type="Proteomes" id="UP000321577"/>
    </source>
</evidence>
<dbReference type="Pfam" id="PF13374">
    <property type="entry name" value="TPR_10"/>
    <property type="match status" value="1"/>
</dbReference>